<evidence type="ECO:0000259" key="3">
    <source>
        <dbReference type="Pfam" id="PF24860"/>
    </source>
</evidence>
<keyword evidence="5" id="KW-1185">Reference proteome</keyword>
<protein>
    <submittedName>
        <fullName evidence="4">FdhE protein</fullName>
    </submittedName>
</protein>
<dbReference type="InterPro" id="IPR056797">
    <property type="entry name" value="FdhE_central"/>
</dbReference>
<dbReference type="EMBL" id="FUYA01000009">
    <property type="protein sequence ID" value="SKA78862.1"/>
    <property type="molecule type" value="Genomic_DNA"/>
</dbReference>
<dbReference type="Proteomes" id="UP000189733">
    <property type="component" value="Unassembled WGS sequence"/>
</dbReference>
<dbReference type="InterPro" id="IPR006452">
    <property type="entry name" value="Formate_DH_accessory"/>
</dbReference>
<dbReference type="OrthoDB" id="9811074at2"/>
<keyword evidence="1" id="KW-0963">Cytoplasm</keyword>
<evidence type="ECO:0000256" key="1">
    <source>
        <dbReference type="ARBA" id="ARBA00022490"/>
    </source>
</evidence>
<dbReference type="PANTHER" id="PTHR37689:SF1">
    <property type="entry name" value="PROTEIN FDHE"/>
    <property type="match status" value="1"/>
</dbReference>
<evidence type="ECO:0000313" key="4">
    <source>
        <dbReference type="EMBL" id="SKA78862.1"/>
    </source>
</evidence>
<evidence type="ECO:0000259" key="2">
    <source>
        <dbReference type="Pfam" id="PF24859"/>
    </source>
</evidence>
<gene>
    <name evidence="4" type="ORF">SAMN02745702_02449</name>
</gene>
<accession>A0A1T4WND8</accession>
<dbReference type="Pfam" id="PF24859">
    <property type="entry name" value="FdhE_central"/>
    <property type="match status" value="1"/>
</dbReference>
<dbReference type="STRING" id="1121442.SAMN02745702_02449"/>
<reference evidence="4 5" key="1">
    <citation type="submission" date="2017-02" db="EMBL/GenBank/DDBJ databases">
        <authorList>
            <person name="Peterson S.W."/>
        </authorList>
    </citation>
    <scope>NUCLEOTIDE SEQUENCE [LARGE SCALE GENOMIC DNA]</scope>
    <source>
        <strain evidence="4 5">DSM 18034</strain>
    </source>
</reference>
<dbReference type="Gene3D" id="3.90.1670.10">
    <property type="entry name" value="FdhE-like domain"/>
    <property type="match status" value="1"/>
</dbReference>
<sequence length="293" mass="32614">MTFDPEAQLRRLQSRLAKLRKSQHIPSELIDLVEAVHTRQIRAQAEAKITLPETVSSPERVQAGVPLVSREDFPFDSEQAGTLFSEFLTLLSKSVAPMQQAVTTIQKALDSGELRTEQAFSAHLKADEDFFALWAEKTPEAPRVINFLAQSSLAPSLAAAAEALSSHTDLTLAQNHGHCPICGSLPYITDLHDKEGFRYASCSFCNSEYRIPRLSCAFCGEQDTQKLSYFKAEEEKGYRVDVCDSCHHYIKCSDFRDLDKKALHLVDDLESLSLDILAAKEGYTRPTLSALGF</sequence>
<organism evidence="4 5">
    <name type="scientific">Desulfobaculum bizertense DSM 18034</name>
    <dbReference type="NCBI Taxonomy" id="1121442"/>
    <lineage>
        <taxon>Bacteria</taxon>
        <taxon>Pseudomonadati</taxon>
        <taxon>Thermodesulfobacteriota</taxon>
        <taxon>Desulfovibrionia</taxon>
        <taxon>Desulfovibrionales</taxon>
        <taxon>Desulfovibrionaceae</taxon>
        <taxon>Desulfobaculum</taxon>
    </lineage>
</organism>
<dbReference type="GO" id="GO:0008199">
    <property type="term" value="F:ferric iron binding"/>
    <property type="evidence" value="ECO:0007669"/>
    <property type="project" value="TreeGrafter"/>
</dbReference>
<dbReference type="SUPFAM" id="SSF144020">
    <property type="entry name" value="FdhE-like"/>
    <property type="match status" value="1"/>
</dbReference>
<dbReference type="RefSeq" id="WP_078685732.1">
    <property type="nucleotide sequence ID" value="NZ_FUYA01000009.1"/>
</dbReference>
<proteinExistence type="predicted"/>
<dbReference type="InterPro" id="IPR056796">
    <property type="entry name" value="FdhE_C"/>
</dbReference>
<dbReference type="PANTHER" id="PTHR37689">
    <property type="entry name" value="PROTEIN FDHE"/>
    <property type="match status" value="1"/>
</dbReference>
<feature type="domain" description="FdhE central" evidence="2">
    <location>
        <begin position="178"/>
        <end position="213"/>
    </location>
</feature>
<dbReference type="Pfam" id="PF24860">
    <property type="entry name" value="FdhE_C"/>
    <property type="match status" value="1"/>
</dbReference>
<feature type="domain" description="FdhE C-terminal" evidence="3">
    <location>
        <begin position="215"/>
        <end position="289"/>
    </location>
</feature>
<dbReference type="AlphaFoldDB" id="A0A1T4WND8"/>
<evidence type="ECO:0000313" key="5">
    <source>
        <dbReference type="Proteomes" id="UP000189733"/>
    </source>
</evidence>
<dbReference type="GO" id="GO:0005829">
    <property type="term" value="C:cytosol"/>
    <property type="evidence" value="ECO:0007669"/>
    <property type="project" value="TreeGrafter"/>
</dbReference>
<dbReference type="CDD" id="cd16341">
    <property type="entry name" value="FdhE"/>
    <property type="match status" value="1"/>
</dbReference>
<dbReference type="InterPro" id="IPR024064">
    <property type="entry name" value="FdhE-like_sf"/>
</dbReference>
<name>A0A1T4WND8_9BACT</name>
<dbReference type="GO" id="GO:0051604">
    <property type="term" value="P:protein maturation"/>
    <property type="evidence" value="ECO:0007669"/>
    <property type="project" value="TreeGrafter"/>
</dbReference>